<sequence length="147" mass="15850">MVGVFVCWMEFLIGREWKRIEESAPAHPGAQGNSQQACKGIAGKGGDQQQPAPHRLPGCWYQPPVSTNKVTFTAPSGQPSISPQRGDAGPEGGIFFCSTKSKSSRLNSQTGAWGNSNSSPSHLQSKCRSKKINQFKPGSIRVPILRN</sequence>
<evidence type="ECO:0000313" key="2">
    <source>
        <dbReference type="EMBL" id="CAH7687868.1"/>
    </source>
</evidence>
<protein>
    <submittedName>
        <fullName evidence="2">Uncharacterized protein</fullName>
    </submittedName>
</protein>
<feature type="compositionally biased region" description="Polar residues" evidence="1">
    <location>
        <begin position="106"/>
        <end position="124"/>
    </location>
</feature>
<evidence type="ECO:0000313" key="3">
    <source>
        <dbReference type="Proteomes" id="UP001153365"/>
    </source>
</evidence>
<dbReference type="EMBL" id="CALTRL010005918">
    <property type="protein sequence ID" value="CAH7687868.1"/>
    <property type="molecule type" value="Genomic_DNA"/>
</dbReference>
<feature type="compositionally biased region" description="Polar residues" evidence="1">
    <location>
        <begin position="64"/>
        <end position="83"/>
    </location>
</feature>
<name>A0AAV0BQI8_PHAPC</name>
<reference evidence="2" key="1">
    <citation type="submission" date="2022-06" db="EMBL/GenBank/DDBJ databases">
        <authorList>
            <consortium name="SYNGENTA / RWTH Aachen University"/>
        </authorList>
    </citation>
    <scope>NUCLEOTIDE SEQUENCE</scope>
</reference>
<proteinExistence type="predicted"/>
<gene>
    <name evidence="2" type="ORF">PPACK8108_LOCUS22725</name>
</gene>
<keyword evidence="3" id="KW-1185">Reference proteome</keyword>
<evidence type="ECO:0000256" key="1">
    <source>
        <dbReference type="SAM" id="MobiDB-lite"/>
    </source>
</evidence>
<organism evidence="2 3">
    <name type="scientific">Phakopsora pachyrhizi</name>
    <name type="common">Asian soybean rust disease fungus</name>
    <dbReference type="NCBI Taxonomy" id="170000"/>
    <lineage>
        <taxon>Eukaryota</taxon>
        <taxon>Fungi</taxon>
        <taxon>Dikarya</taxon>
        <taxon>Basidiomycota</taxon>
        <taxon>Pucciniomycotina</taxon>
        <taxon>Pucciniomycetes</taxon>
        <taxon>Pucciniales</taxon>
        <taxon>Phakopsoraceae</taxon>
        <taxon>Phakopsora</taxon>
    </lineage>
</organism>
<feature type="region of interest" description="Disordered" evidence="1">
    <location>
        <begin position="106"/>
        <end position="126"/>
    </location>
</feature>
<feature type="region of interest" description="Disordered" evidence="1">
    <location>
        <begin position="24"/>
        <end position="94"/>
    </location>
</feature>
<comment type="caution">
    <text evidence="2">The sequence shown here is derived from an EMBL/GenBank/DDBJ whole genome shotgun (WGS) entry which is preliminary data.</text>
</comment>
<dbReference type="AlphaFoldDB" id="A0AAV0BQI8"/>
<dbReference type="Proteomes" id="UP001153365">
    <property type="component" value="Unassembled WGS sequence"/>
</dbReference>
<accession>A0AAV0BQI8</accession>